<accession>A0A2K1J036</accession>
<dbReference type="Gramene" id="Pp3c18_5741V3.1">
    <property type="protein sequence ID" value="PAC:32980986.CDS.1"/>
    <property type="gene ID" value="Pp3c18_5741"/>
</dbReference>
<sequence>MKMIKRPKFLLKQPTCLNHHSTLSTMSLFPAASLFPTIAHIPNVLNLLPPFPMFIVSCLYFQLLFLAMVGNKEWLRIGMGATRIQ</sequence>
<keyword evidence="1" id="KW-1133">Transmembrane helix</keyword>
<dbReference type="EnsemblPlants" id="Pp3c18_5741V3.1">
    <property type="protein sequence ID" value="PAC:32980986.CDS.1"/>
    <property type="gene ID" value="Pp3c18_5741"/>
</dbReference>
<dbReference type="EMBL" id="ABEU02000018">
    <property type="protein sequence ID" value="PNR34880.1"/>
    <property type="molecule type" value="Genomic_DNA"/>
</dbReference>
<organism evidence="2">
    <name type="scientific">Physcomitrium patens</name>
    <name type="common">Spreading-leaved earth moss</name>
    <name type="synonym">Physcomitrella patens</name>
    <dbReference type="NCBI Taxonomy" id="3218"/>
    <lineage>
        <taxon>Eukaryota</taxon>
        <taxon>Viridiplantae</taxon>
        <taxon>Streptophyta</taxon>
        <taxon>Embryophyta</taxon>
        <taxon>Bryophyta</taxon>
        <taxon>Bryophytina</taxon>
        <taxon>Bryopsida</taxon>
        <taxon>Funariidae</taxon>
        <taxon>Funariales</taxon>
        <taxon>Funariaceae</taxon>
        <taxon>Physcomitrium</taxon>
    </lineage>
</organism>
<protein>
    <submittedName>
        <fullName evidence="2 3">Uncharacterized protein</fullName>
    </submittedName>
</protein>
<reference evidence="2 4" key="1">
    <citation type="journal article" date="2008" name="Science">
        <title>The Physcomitrella genome reveals evolutionary insights into the conquest of land by plants.</title>
        <authorList>
            <person name="Rensing S."/>
            <person name="Lang D."/>
            <person name="Zimmer A."/>
            <person name="Terry A."/>
            <person name="Salamov A."/>
            <person name="Shapiro H."/>
            <person name="Nishiyama T."/>
            <person name="Perroud P.-F."/>
            <person name="Lindquist E."/>
            <person name="Kamisugi Y."/>
            <person name="Tanahashi T."/>
            <person name="Sakakibara K."/>
            <person name="Fujita T."/>
            <person name="Oishi K."/>
            <person name="Shin-I T."/>
            <person name="Kuroki Y."/>
            <person name="Toyoda A."/>
            <person name="Suzuki Y."/>
            <person name="Hashimoto A."/>
            <person name="Yamaguchi K."/>
            <person name="Sugano A."/>
            <person name="Kohara Y."/>
            <person name="Fujiyama A."/>
            <person name="Anterola A."/>
            <person name="Aoki S."/>
            <person name="Ashton N."/>
            <person name="Barbazuk W.B."/>
            <person name="Barker E."/>
            <person name="Bennetzen J."/>
            <person name="Bezanilla M."/>
            <person name="Blankenship R."/>
            <person name="Cho S.H."/>
            <person name="Dutcher S."/>
            <person name="Estelle M."/>
            <person name="Fawcett J.A."/>
            <person name="Gundlach H."/>
            <person name="Hanada K."/>
            <person name="Heyl A."/>
            <person name="Hicks K.A."/>
            <person name="Hugh J."/>
            <person name="Lohr M."/>
            <person name="Mayer K."/>
            <person name="Melkozernov A."/>
            <person name="Murata T."/>
            <person name="Nelson D."/>
            <person name="Pils B."/>
            <person name="Prigge M."/>
            <person name="Reiss B."/>
            <person name="Renner T."/>
            <person name="Rombauts S."/>
            <person name="Rushton P."/>
            <person name="Sanderfoot A."/>
            <person name="Schween G."/>
            <person name="Shiu S.-H."/>
            <person name="Stueber K."/>
            <person name="Theodoulou F.L."/>
            <person name="Tu H."/>
            <person name="Van de Peer Y."/>
            <person name="Verrier P.J."/>
            <person name="Waters E."/>
            <person name="Wood A."/>
            <person name="Yang L."/>
            <person name="Cove D."/>
            <person name="Cuming A."/>
            <person name="Hasebe M."/>
            <person name="Lucas S."/>
            <person name="Mishler D.B."/>
            <person name="Reski R."/>
            <person name="Grigoriev I."/>
            <person name="Quatrano R.S."/>
            <person name="Boore J.L."/>
        </authorList>
    </citation>
    <scope>NUCLEOTIDE SEQUENCE [LARGE SCALE GENOMIC DNA]</scope>
    <source>
        <strain evidence="3 4">cv. Gransden 2004</strain>
    </source>
</reference>
<reference evidence="3" key="3">
    <citation type="submission" date="2020-12" db="UniProtKB">
        <authorList>
            <consortium name="EnsemblPlants"/>
        </authorList>
    </citation>
    <scope>IDENTIFICATION</scope>
</reference>
<name>A0A2K1J036_PHYPA</name>
<gene>
    <name evidence="2" type="ORF">PHYPA_022778</name>
</gene>
<keyword evidence="4" id="KW-1185">Reference proteome</keyword>
<evidence type="ECO:0000256" key="1">
    <source>
        <dbReference type="SAM" id="Phobius"/>
    </source>
</evidence>
<proteinExistence type="predicted"/>
<evidence type="ECO:0000313" key="2">
    <source>
        <dbReference type="EMBL" id="PNR34880.1"/>
    </source>
</evidence>
<reference evidence="2 4" key="2">
    <citation type="journal article" date="2018" name="Plant J.">
        <title>The Physcomitrella patens chromosome-scale assembly reveals moss genome structure and evolution.</title>
        <authorList>
            <person name="Lang D."/>
            <person name="Ullrich K.K."/>
            <person name="Murat F."/>
            <person name="Fuchs J."/>
            <person name="Jenkins J."/>
            <person name="Haas F.B."/>
            <person name="Piednoel M."/>
            <person name="Gundlach H."/>
            <person name="Van Bel M."/>
            <person name="Meyberg R."/>
            <person name="Vives C."/>
            <person name="Morata J."/>
            <person name="Symeonidi A."/>
            <person name="Hiss M."/>
            <person name="Muchero W."/>
            <person name="Kamisugi Y."/>
            <person name="Saleh O."/>
            <person name="Blanc G."/>
            <person name="Decker E.L."/>
            <person name="van Gessel N."/>
            <person name="Grimwood J."/>
            <person name="Hayes R.D."/>
            <person name="Graham S.W."/>
            <person name="Gunter L.E."/>
            <person name="McDaniel S.F."/>
            <person name="Hoernstein S.N.W."/>
            <person name="Larsson A."/>
            <person name="Li F.W."/>
            <person name="Perroud P.F."/>
            <person name="Phillips J."/>
            <person name="Ranjan P."/>
            <person name="Rokshar D.S."/>
            <person name="Rothfels C.J."/>
            <person name="Schneider L."/>
            <person name="Shu S."/>
            <person name="Stevenson D.W."/>
            <person name="Thummler F."/>
            <person name="Tillich M."/>
            <person name="Villarreal Aguilar J.C."/>
            <person name="Widiez T."/>
            <person name="Wong G.K."/>
            <person name="Wymore A."/>
            <person name="Zhang Y."/>
            <person name="Zimmer A.D."/>
            <person name="Quatrano R.S."/>
            <person name="Mayer K.F.X."/>
            <person name="Goodstein D."/>
            <person name="Casacuberta J.M."/>
            <person name="Vandepoele K."/>
            <person name="Reski R."/>
            <person name="Cuming A.C."/>
            <person name="Tuskan G.A."/>
            <person name="Maumus F."/>
            <person name="Salse J."/>
            <person name="Schmutz J."/>
            <person name="Rensing S.A."/>
        </authorList>
    </citation>
    <scope>NUCLEOTIDE SEQUENCE [LARGE SCALE GENOMIC DNA]</scope>
    <source>
        <strain evidence="3 4">cv. Gransden 2004</strain>
    </source>
</reference>
<keyword evidence="1" id="KW-0812">Transmembrane</keyword>
<feature type="transmembrane region" description="Helical" evidence="1">
    <location>
        <begin position="51"/>
        <end position="69"/>
    </location>
</feature>
<dbReference type="AlphaFoldDB" id="A0A2K1J036"/>
<dbReference type="Proteomes" id="UP000006727">
    <property type="component" value="Chromosome 18"/>
</dbReference>
<keyword evidence="1" id="KW-0472">Membrane</keyword>
<dbReference type="InParanoid" id="A0A2K1J036"/>
<evidence type="ECO:0000313" key="4">
    <source>
        <dbReference type="Proteomes" id="UP000006727"/>
    </source>
</evidence>
<feature type="transmembrane region" description="Helical" evidence="1">
    <location>
        <begin position="21"/>
        <end position="39"/>
    </location>
</feature>
<evidence type="ECO:0000313" key="3">
    <source>
        <dbReference type="EnsemblPlants" id="PAC:32980986.CDS.1"/>
    </source>
</evidence>